<evidence type="ECO:0000313" key="3">
    <source>
        <dbReference type="WBParaSite" id="ALUE_0001217001-mRNA-1"/>
    </source>
</evidence>
<keyword evidence="1" id="KW-0472">Membrane</keyword>
<feature type="transmembrane region" description="Helical" evidence="1">
    <location>
        <begin position="42"/>
        <end position="62"/>
    </location>
</feature>
<dbReference type="Proteomes" id="UP000036681">
    <property type="component" value="Unplaced"/>
</dbReference>
<accession>A0A9J2PQ37</accession>
<name>A0A9J2PQ37_ASCLU</name>
<feature type="transmembrane region" description="Helical" evidence="1">
    <location>
        <begin position="98"/>
        <end position="115"/>
    </location>
</feature>
<evidence type="ECO:0000256" key="1">
    <source>
        <dbReference type="SAM" id="Phobius"/>
    </source>
</evidence>
<reference evidence="3" key="1">
    <citation type="submission" date="2023-03" db="UniProtKB">
        <authorList>
            <consortium name="WormBaseParasite"/>
        </authorList>
    </citation>
    <scope>IDENTIFICATION</scope>
</reference>
<keyword evidence="1" id="KW-1133">Transmembrane helix</keyword>
<protein>
    <submittedName>
        <fullName evidence="3">G-protein coupled receptors family 1 profile domain-containing protein</fullName>
    </submittedName>
</protein>
<dbReference type="AlphaFoldDB" id="A0A9J2PQ37"/>
<dbReference type="WBParaSite" id="ALUE_0001217001-mRNA-1">
    <property type="protein sequence ID" value="ALUE_0001217001-mRNA-1"/>
    <property type="gene ID" value="ALUE_0001217001"/>
</dbReference>
<organism evidence="2 3">
    <name type="scientific">Ascaris lumbricoides</name>
    <name type="common">Giant roundworm</name>
    <dbReference type="NCBI Taxonomy" id="6252"/>
    <lineage>
        <taxon>Eukaryota</taxon>
        <taxon>Metazoa</taxon>
        <taxon>Ecdysozoa</taxon>
        <taxon>Nematoda</taxon>
        <taxon>Chromadorea</taxon>
        <taxon>Rhabditida</taxon>
        <taxon>Spirurina</taxon>
        <taxon>Ascaridomorpha</taxon>
        <taxon>Ascaridoidea</taxon>
        <taxon>Ascarididae</taxon>
        <taxon>Ascaris</taxon>
    </lineage>
</organism>
<evidence type="ECO:0000313" key="2">
    <source>
        <dbReference type="Proteomes" id="UP000036681"/>
    </source>
</evidence>
<proteinExistence type="predicted"/>
<keyword evidence="1" id="KW-0812">Transmembrane</keyword>
<feature type="transmembrane region" description="Helical" evidence="1">
    <location>
        <begin position="135"/>
        <end position="156"/>
    </location>
</feature>
<dbReference type="SUPFAM" id="SSF81321">
    <property type="entry name" value="Family A G protein-coupled receptor-like"/>
    <property type="match status" value="1"/>
</dbReference>
<sequence length="209" mass="23503">MTPEATSSGTSRTCSFDLGYNELHSFYRSTDSWQMFHDSMAFILRLLTALGSIVLYVIVFILSRKYYLRISKTQYVNAKAVYFQGGALSAFHRRQNQLTITLCISCIFTFVLYIIPTVVEYTLSKVFGKDITGVLMMYMAISLNLNPLASLAILYHRQKDIANAVRTYLPKTCKRSTVGAKNEEDIQAHAIALISMDAIAATRSPAPQR</sequence>
<keyword evidence="2" id="KW-1185">Reference proteome</keyword>